<keyword evidence="2" id="KW-0805">Transcription regulation</keyword>
<dbReference type="AlphaFoldDB" id="A0A8B9A847"/>
<dbReference type="InterPro" id="IPR009057">
    <property type="entry name" value="Homeodomain-like_sf"/>
</dbReference>
<dbReference type="RefSeq" id="XP_038980063.1">
    <property type="nucleotide sequence ID" value="XM_039124135.1"/>
</dbReference>
<dbReference type="PROSITE" id="PS51294">
    <property type="entry name" value="HTH_MYB"/>
    <property type="match status" value="1"/>
</dbReference>
<feature type="domain" description="HTH myb-type" evidence="11">
    <location>
        <begin position="179"/>
        <end position="235"/>
    </location>
</feature>
<evidence type="ECO:0000259" key="10">
    <source>
        <dbReference type="PROSITE" id="PS51293"/>
    </source>
</evidence>
<keyword evidence="12" id="KW-1185">Reference proteome</keyword>
<evidence type="ECO:0000256" key="8">
    <source>
        <dbReference type="SAM" id="MobiDB-lite"/>
    </source>
</evidence>
<evidence type="ECO:0000256" key="2">
    <source>
        <dbReference type="ARBA" id="ARBA00023015"/>
    </source>
</evidence>
<dbReference type="FunFam" id="1.10.10.60:FF:000154">
    <property type="entry name" value="Transcription factor SRM1"/>
    <property type="match status" value="1"/>
</dbReference>
<dbReference type="Pfam" id="PF00249">
    <property type="entry name" value="Myb_DNA-binding"/>
    <property type="match status" value="2"/>
</dbReference>
<organism evidence="12 13">
    <name type="scientific">Phoenix dactylifera</name>
    <name type="common">Date palm</name>
    <dbReference type="NCBI Taxonomy" id="42345"/>
    <lineage>
        <taxon>Eukaryota</taxon>
        <taxon>Viridiplantae</taxon>
        <taxon>Streptophyta</taxon>
        <taxon>Embryophyta</taxon>
        <taxon>Tracheophyta</taxon>
        <taxon>Spermatophyta</taxon>
        <taxon>Magnoliopsida</taxon>
        <taxon>Liliopsida</taxon>
        <taxon>Arecaceae</taxon>
        <taxon>Coryphoideae</taxon>
        <taxon>Phoeniceae</taxon>
        <taxon>Phoenix</taxon>
    </lineage>
</organism>
<dbReference type="GO" id="GO:0003677">
    <property type="term" value="F:DNA binding"/>
    <property type="evidence" value="ECO:0007669"/>
    <property type="project" value="UniProtKB-KW"/>
</dbReference>
<dbReference type="SUPFAM" id="SSF46689">
    <property type="entry name" value="Homeodomain-like"/>
    <property type="match status" value="2"/>
</dbReference>
<evidence type="ECO:0000256" key="3">
    <source>
        <dbReference type="ARBA" id="ARBA00023125"/>
    </source>
</evidence>
<dbReference type="GO" id="GO:0005634">
    <property type="term" value="C:nucleus"/>
    <property type="evidence" value="ECO:0007669"/>
    <property type="project" value="UniProtKB-SubCell"/>
</dbReference>
<keyword evidence="5" id="KW-0539">Nucleus</keyword>
<dbReference type="Gene3D" id="1.10.10.60">
    <property type="entry name" value="Homeodomain-like"/>
    <property type="match status" value="2"/>
</dbReference>
<evidence type="ECO:0000256" key="1">
    <source>
        <dbReference type="ARBA" id="ARBA00004123"/>
    </source>
</evidence>
<feature type="domain" description="Myb-like" evidence="9">
    <location>
        <begin position="70"/>
        <end position="124"/>
    </location>
</feature>
<feature type="domain" description="SANT" evidence="10">
    <location>
        <begin position="187"/>
        <end position="235"/>
    </location>
</feature>
<dbReference type="NCBIfam" id="TIGR01557">
    <property type="entry name" value="myb_SHAQKYF"/>
    <property type="match status" value="1"/>
</dbReference>
<feature type="compositionally biased region" description="Polar residues" evidence="8">
    <location>
        <begin position="285"/>
        <end position="308"/>
    </location>
</feature>
<dbReference type="PROSITE" id="PS50090">
    <property type="entry name" value="MYB_LIKE"/>
    <property type="match status" value="2"/>
</dbReference>
<dbReference type="GO" id="GO:0009739">
    <property type="term" value="P:response to gibberellin"/>
    <property type="evidence" value="ECO:0007669"/>
    <property type="project" value="UniProtKB-ARBA"/>
</dbReference>
<sequence>MVRLKTTGAADFPLDFSSRSLFCFFELYNSLGGSALRPCRSSIWRKMSSNSWMEVLPPTSPCFSSSSWFLGQKRSGSWTQEQNKLFEDALARIDGDNPDRWEKVAAMIPGKSVRDIISHYKDLEDDVSDIEAGRIPFPGYSCSPSSFTLDWANRHGYCEGLRPAYCVAGGRRSGGRPDQERKKGVPWSEEEHKLFLLGLQKYGKGDWRNISRHFVVSRTPTQVASHAQKYFIRLNSGGKDKRRSSIHDITTVDFPNNTPPSPPVLSTQSSSAATAGVPDLFSEMLDSTQPNDAFNSSANGNQFMQPPSSYGIKLQPQNTLQDPPLGSCRMLFQMHPRG</sequence>
<dbReference type="GeneID" id="103700711"/>
<feature type="region of interest" description="Disordered" evidence="8">
    <location>
        <begin position="249"/>
        <end position="324"/>
    </location>
</feature>
<dbReference type="CDD" id="cd00167">
    <property type="entry name" value="SANT"/>
    <property type="match status" value="2"/>
</dbReference>
<protein>
    <recommendedName>
        <fullName evidence="6">Transcription factor MYBS1</fullName>
    </recommendedName>
    <alternativeName>
        <fullName evidence="7">Myb-related protein S1</fullName>
    </alternativeName>
</protein>
<evidence type="ECO:0000313" key="12">
    <source>
        <dbReference type="Proteomes" id="UP000228380"/>
    </source>
</evidence>
<dbReference type="PANTHER" id="PTHR44042">
    <property type="entry name" value="DUPLICATED HOMEODOMAIN-LIKE SUPERFAMILY PROTEIN-RELATED"/>
    <property type="match status" value="1"/>
</dbReference>
<feature type="compositionally biased region" description="Polar residues" evidence="8">
    <location>
        <begin position="264"/>
        <end position="273"/>
    </location>
</feature>
<dbReference type="InterPro" id="IPR006447">
    <property type="entry name" value="Myb_dom_plants"/>
</dbReference>
<dbReference type="PANTHER" id="PTHR44042:SF41">
    <property type="entry name" value="DUPLICATED HOMEODOMAIN-LIKE SUPERFAMILY PROTEIN-RELATED"/>
    <property type="match status" value="1"/>
</dbReference>
<dbReference type="InterPro" id="IPR017884">
    <property type="entry name" value="SANT_dom"/>
</dbReference>
<dbReference type="FunFam" id="1.10.10.60:FF:000009">
    <property type="entry name" value="transcription factor MYB1R1"/>
    <property type="match status" value="1"/>
</dbReference>
<dbReference type="GO" id="GO:0009744">
    <property type="term" value="P:response to sucrose"/>
    <property type="evidence" value="ECO:0007669"/>
    <property type="project" value="UniProtKB-ARBA"/>
</dbReference>
<feature type="domain" description="Myb-like" evidence="9">
    <location>
        <begin position="179"/>
        <end position="231"/>
    </location>
</feature>
<comment type="subcellular location">
    <subcellularLocation>
        <location evidence="1">Nucleus</location>
    </subcellularLocation>
</comment>
<dbReference type="InterPro" id="IPR001005">
    <property type="entry name" value="SANT/Myb"/>
</dbReference>
<keyword evidence="4" id="KW-0804">Transcription</keyword>
<dbReference type="Proteomes" id="UP000228380">
    <property type="component" value="Chromosome 3"/>
</dbReference>
<reference evidence="13" key="2">
    <citation type="submission" date="2025-08" db="UniProtKB">
        <authorList>
            <consortium name="RefSeq"/>
        </authorList>
    </citation>
    <scope>IDENTIFICATION</scope>
    <source>
        <tissue evidence="13">Young leaves</tissue>
    </source>
</reference>
<dbReference type="OrthoDB" id="118550at2759"/>
<dbReference type="PROSITE" id="PS51293">
    <property type="entry name" value="SANT"/>
    <property type="match status" value="1"/>
</dbReference>
<evidence type="ECO:0000259" key="9">
    <source>
        <dbReference type="PROSITE" id="PS50090"/>
    </source>
</evidence>
<name>A0A8B9A847_PHODC</name>
<accession>A0A8B9A847</accession>
<dbReference type="SMART" id="SM00717">
    <property type="entry name" value="SANT"/>
    <property type="match status" value="2"/>
</dbReference>
<evidence type="ECO:0000256" key="6">
    <source>
        <dbReference type="ARBA" id="ARBA00068153"/>
    </source>
</evidence>
<reference evidence="12" key="1">
    <citation type="journal article" date="2019" name="Nat. Commun.">
        <title>Genome-wide association mapping of date palm fruit traits.</title>
        <authorList>
            <person name="Hazzouri K.M."/>
            <person name="Gros-Balthazard M."/>
            <person name="Flowers J.M."/>
            <person name="Copetti D."/>
            <person name="Lemansour A."/>
            <person name="Lebrun M."/>
            <person name="Masmoudi K."/>
            <person name="Ferrand S."/>
            <person name="Dhar M.I."/>
            <person name="Fresquez Z.A."/>
            <person name="Rosas U."/>
            <person name="Zhang J."/>
            <person name="Talag J."/>
            <person name="Lee S."/>
            <person name="Kudrna D."/>
            <person name="Powell R.F."/>
            <person name="Leitch I.J."/>
            <person name="Krueger R.R."/>
            <person name="Wing R.A."/>
            <person name="Amiri K.M.A."/>
            <person name="Purugganan M.D."/>
        </authorList>
    </citation>
    <scope>NUCLEOTIDE SEQUENCE [LARGE SCALE GENOMIC DNA]</scope>
    <source>
        <strain evidence="12">cv. Khalas</strain>
    </source>
</reference>
<evidence type="ECO:0000256" key="4">
    <source>
        <dbReference type="ARBA" id="ARBA00023163"/>
    </source>
</evidence>
<evidence type="ECO:0000256" key="7">
    <source>
        <dbReference type="ARBA" id="ARBA00076145"/>
    </source>
</evidence>
<dbReference type="KEGG" id="pda:103700711"/>
<gene>
    <name evidence="13" type="primary">LOC103700711</name>
</gene>
<evidence type="ECO:0000256" key="5">
    <source>
        <dbReference type="ARBA" id="ARBA00023242"/>
    </source>
</evidence>
<evidence type="ECO:0000313" key="13">
    <source>
        <dbReference type="RefSeq" id="XP_038980063.1"/>
    </source>
</evidence>
<proteinExistence type="predicted"/>
<keyword evidence="3" id="KW-0238">DNA-binding</keyword>
<evidence type="ECO:0000259" key="11">
    <source>
        <dbReference type="PROSITE" id="PS51294"/>
    </source>
</evidence>
<dbReference type="InterPro" id="IPR017930">
    <property type="entry name" value="Myb_dom"/>
</dbReference>